<evidence type="ECO:0008006" key="6">
    <source>
        <dbReference type="Google" id="ProtNLM"/>
    </source>
</evidence>
<name>W6ZWK6_COCMI</name>
<evidence type="ECO:0000256" key="2">
    <source>
        <dbReference type="ARBA" id="ARBA00023043"/>
    </source>
</evidence>
<dbReference type="SUPFAM" id="SSF48403">
    <property type="entry name" value="Ankyrin repeat"/>
    <property type="match status" value="3"/>
</dbReference>
<dbReference type="InterPro" id="IPR036770">
    <property type="entry name" value="Ankyrin_rpt-contain_sf"/>
</dbReference>
<dbReference type="Gene3D" id="1.25.40.20">
    <property type="entry name" value="Ankyrin repeat-containing domain"/>
    <property type="match status" value="3"/>
</dbReference>
<proteinExistence type="predicted"/>
<accession>W6ZWK6</accession>
<keyword evidence="5" id="KW-1185">Reference proteome</keyword>
<dbReference type="eggNOG" id="KOG4177">
    <property type="taxonomic scope" value="Eukaryota"/>
</dbReference>
<dbReference type="Pfam" id="PF00023">
    <property type="entry name" value="Ank"/>
    <property type="match status" value="1"/>
</dbReference>
<evidence type="ECO:0000256" key="3">
    <source>
        <dbReference type="PROSITE-ProRule" id="PRU00023"/>
    </source>
</evidence>
<feature type="repeat" description="ANK" evidence="3">
    <location>
        <begin position="967"/>
        <end position="999"/>
    </location>
</feature>
<organism evidence="4 5">
    <name type="scientific">Bipolaris oryzae ATCC 44560</name>
    <dbReference type="NCBI Taxonomy" id="930090"/>
    <lineage>
        <taxon>Eukaryota</taxon>
        <taxon>Fungi</taxon>
        <taxon>Dikarya</taxon>
        <taxon>Ascomycota</taxon>
        <taxon>Pezizomycotina</taxon>
        <taxon>Dothideomycetes</taxon>
        <taxon>Pleosporomycetidae</taxon>
        <taxon>Pleosporales</taxon>
        <taxon>Pleosporineae</taxon>
        <taxon>Pleosporaceae</taxon>
        <taxon>Bipolaris</taxon>
    </lineage>
</organism>
<dbReference type="GeneID" id="19121535"/>
<feature type="repeat" description="ANK" evidence="3">
    <location>
        <begin position="1002"/>
        <end position="1034"/>
    </location>
</feature>
<dbReference type="PANTHER" id="PTHR24198">
    <property type="entry name" value="ANKYRIN REPEAT AND PROTEIN KINASE DOMAIN-CONTAINING PROTEIN"/>
    <property type="match status" value="1"/>
</dbReference>
<evidence type="ECO:0000313" key="5">
    <source>
        <dbReference type="Proteomes" id="UP000054032"/>
    </source>
</evidence>
<dbReference type="PANTHER" id="PTHR24198:SF165">
    <property type="entry name" value="ANKYRIN REPEAT-CONTAINING PROTEIN-RELATED"/>
    <property type="match status" value="1"/>
</dbReference>
<reference evidence="4 5" key="1">
    <citation type="journal article" date="2013" name="PLoS Genet.">
        <title>Comparative genome structure, secondary metabolite, and effector coding capacity across Cochliobolus pathogens.</title>
        <authorList>
            <person name="Condon B.J."/>
            <person name="Leng Y."/>
            <person name="Wu D."/>
            <person name="Bushley K.E."/>
            <person name="Ohm R.A."/>
            <person name="Otillar R."/>
            <person name="Martin J."/>
            <person name="Schackwitz W."/>
            <person name="Grimwood J."/>
            <person name="MohdZainudin N."/>
            <person name="Xue C."/>
            <person name="Wang R."/>
            <person name="Manning V.A."/>
            <person name="Dhillon B."/>
            <person name="Tu Z.J."/>
            <person name="Steffenson B.J."/>
            <person name="Salamov A."/>
            <person name="Sun H."/>
            <person name="Lowry S."/>
            <person name="LaButti K."/>
            <person name="Han J."/>
            <person name="Copeland A."/>
            <person name="Lindquist E."/>
            <person name="Barry K."/>
            <person name="Schmutz J."/>
            <person name="Baker S.E."/>
            <person name="Ciuffetti L.M."/>
            <person name="Grigoriev I.V."/>
            <person name="Zhong S."/>
            <person name="Turgeon B.G."/>
        </authorList>
    </citation>
    <scope>NUCLEOTIDE SEQUENCE [LARGE SCALE GENOMIC DNA]</scope>
    <source>
        <strain evidence="4 5">ATCC 44560</strain>
    </source>
</reference>
<sequence length="1111" mass="124007">MRWGFKKKLTRETWHTIGQIIKNRDEAERISHVYAYGKRLLSDKVKKETARYKTCDENGECCTKRLLPAGIEVRSDEEEVEETILSLEPQNIHSNNPLATQPPVETHALGAPWNPAPSPGSFQPIDPQVFELIVMNTRPSPIQVDEWSQNAKIWETASLVSSSQPSPFNRCDDVFGHLSLGTSTFEKVCTIPRNTIALFTNLNTPLFREFRALLKDNQPKIFASINQMRHLLPSEPNQLQKASVDLVILKQILYLLMNNFAGSDYAVFDTIFEQVRQFPVAHMEDMLDALPDPYAAALQQSILTIAIKSNILALVEVILRRGLDSDRVTCRFFGQEFTPLGLACMFRHLEVVKALLRAGADPNRTPTRGFEATPVTYLLRHSSRHSEVIFPPVVCNILQQLLDHHAKMFWSDIVEAKFWASTNLLDIFIHHNKLPVNFQITSIRVEKLDQEWLEISSFCQQEKITAALQSILGISSILPNCNDIPKSSMIPLLRDASYKGNLSLIEFLLERIGLTPDSTCLCAAARGNQPLLVKKYLQMGMDITKSSQYSQIKNRVVKTLSSNVDPYLLEGYWVKMETTTPFAEAIRSDSQEMINLLKSHDVLNTVTDMDNFGPAILAAAETGNTDIVQELLETYEKGCRDTSKLPFAKLSKFCWKFLSQAMTVAVLGGREGIVECLMAAGSPPDYISLAAAILTRNIRLFELFLDTAQSFDQRAGLAALAVRWGSQHVLELLSVRGVSFDEDHIDLDYLNLPALEWTTSTLNAAMERDDQDIFHLLLNNGVNCNAYSRGFLPSPLEKAIDCDRETCAYTLLKYGADPRDPGALSAALRKSHTELAEAILKSFKELHPHHNGDFVIPALCDMIEQQNEKLVRMLVSYIHPNILACQGHLTQHLMPLGSVIATGNVKIVQILLESGIDPDSTVEIENFDTNGGRLNAVLKAISTGNLTMVQVLREAGADLKFSATVGITRTSLQLAIELGHFEIVEYLLNQDVDVNAPPCIWEGGTALQFAAKTGSVRIAELLFERGAEINHPGSKYVGRTAFEFAAENGRIDMLLWLFHQGVDIASDGGKQVSRACIFAEENGQIAARDLVKQLGMEAQQNFVSTSYQTFW</sequence>
<keyword evidence="1" id="KW-0677">Repeat</keyword>
<dbReference type="Pfam" id="PF12796">
    <property type="entry name" value="Ank_2"/>
    <property type="match status" value="2"/>
</dbReference>
<dbReference type="HOGENOM" id="CLU_008198_0_0_1"/>
<dbReference type="RefSeq" id="XP_007685300.1">
    <property type="nucleotide sequence ID" value="XM_007687110.1"/>
</dbReference>
<gene>
    <name evidence="4" type="ORF">COCMIDRAFT_2958</name>
</gene>
<keyword evidence="2 3" id="KW-0040">ANK repeat</keyword>
<feature type="repeat" description="ANK" evidence="3">
    <location>
        <begin position="335"/>
        <end position="367"/>
    </location>
</feature>
<dbReference type="Proteomes" id="UP000054032">
    <property type="component" value="Unassembled WGS sequence"/>
</dbReference>
<dbReference type="SMART" id="SM00248">
    <property type="entry name" value="ANK"/>
    <property type="match status" value="13"/>
</dbReference>
<evidence type="ECO:0000256" key="1">
    <source>
        <dbReference type="ARBA" id="ARBA00022737"/>
    </source>
</evidence>
<protein>
    <recommendedName>
        <fullName evidence="6">Clr5 domain-containing protein</fullName>
    </recommendedName>
</protein>
<dbReference type="KEGG" id="bor:COCMIDRAFT_2958"/>
<dbReference type="InterPro" id="IPR002110">
    <property type="entry name" value="Ankyrin_rpt"/>
</dbReference>
<evidence type="ECO:0000313" key="4">
    <source>
        <dbReference type="EMBL" id="EUC48171.1"/>
    </source>
</evidence>
<dbReference type="PROSITE" id="PS50088">
    <property type="entry name" value="ANK_REPEAT"/>
    <property type="match status" value="3"/>
</dbReference>
<dbReference type="OrthoDB" id="3694222at2759"/>
<dbReference type="EMBL" id="KI963944">
    <property type="protein sequence ID" value="EUC48171.1"/>
    <property type="molecule type" value="Genomic_DNA"/>
</dbReference>
<dbReference type="AlphaFoldDB" id="W6ZWK6"/>
<dbReference type="PROSITE" id="PS50297">
    <property type="entry name" value="ANK_REP_REGION"/>
    <property type="match status" value="3"/>
</dbReference>